<dbReference type="PRINTS" id="PR00080">
    <property type="entry name" value="SDRFAMILY"/>
</dbReference>
<dbReference type="Pfam" id="PF13561">
    <property type="entry name" value="adh_short_C2"/>
    <property type="match status" value="1"/>
</dbReference>
<dbReference type="PANTHER" id="PTHR42879:SF2">
    <property type="entry name" value="3-OXOACYL-[ACYL-CARRIER-PROTEIN] REDUCTASE FABG"/>
    <property type="match status" value="1"/>
</dbReference>
<dbReference type="Proteomes" id="UP000184226">
    <property type="component" value="Unassembled WGS sequence"/>
</dbReference>
<dbReference type="PRINTS" id="PR00081">
    <property type="entry name" value="GDHRDH"/>
</dbReference>
<keyword evidence="3" id="KW-1185">Reference proteome</keyword>
<dbReference type="NCBIfam" id="NF009466">
    <property type="entry name" value="PRK12826.1-2"/>
    <property type="match status" value="1"/>
</dbReference>
<dbReference type="SUPFAM" id="SSF51735">
    <property type="entry name" value="NAD(P)-binding Rossmann-fold domains"/>
    <property type="match status" value="1"/>
</dbReference>
<dbReference type="FunFam" id="3.40.50.720:FF:000084">
    <property type="entry name" value="Short-chain dehydrogenase reductase"/>
    <property type="match status" value="1"/>
</dbReference>
<dbReference type="STRING" id="658167.SAMN04488135_106122"/>
<dbReference type="RefSeq" id="WP_073103588.1">
    <property type="nucleotide sequence ID" value="NZ_FQXE01000006.1"/>
</dbReference>
<accession>A0A1M5X443</accession>
<dbReference type="GO" id="GO:0032787">
    <property type="term" value="P:monocarboxylic acid metabolic process"/>
    <property type="evidence" value="ECO:0007669"/>
    <property type="project" value="UniProtKB-ARBA"/>
</dbReference>
<evidence type="ECO:0000313" key="2">
    <source>
        <dbReference type="EMBL" id="SHH94318.1"/>
    </source>
</evidence>
<dbReference type="Gene3D" id="3.40.50.720">
    <property type="entry name" value="NAD(P)-binding Rossmann-like Domain"/>
    <property type="match status" value="1"/>
</dbReference>
<protein>
    <submittedName>
        <fullName evidence="2">NAD(P)-dependent dehydrogenase, short-chain alcohol dehydrogenase family</fullName>
    </submittedName>
</protein>
<dbReference type="OrthoDB" id="9806974at2"/>
<dbReference type="InterPro" id="IPR020904">
    <property type="entry name" value="Sc_DH/Rdtase_CS"/>
</dbReference>
<evidence type="ECO:0000256" key="1">
    <source>
        <dbReference type="ARBA" id="ARBA00006484"/>
    </source>
</evidence>
<dbReference type="InterPro" id="IPR036291">
    <property type="entry name" value="NAD(P)-bd_dom_sf"/>
</dbReference>
<dbReference type="PROSITE" id="PS00061">
    <property type="entry name" value="ADH_SHORT"/>
    <property type="match status" value="1"/>
</dbReference>
<dbReference type="InterPro" id="IPR050259">
    <property type="entry name" value="SDR"/>
</dbReference>
<dbReference type="AlphaFoldDB" id="A0A1M5X443"/>
<organism evidence="2 3">
    <name type="scientific">Pollutimonas bauzanensis</name>
    <dbReference type="NCBI Taxonomy" id="658167"/>
    <lineage>
        <taxon>Bacteria</taxon>
        <taxon>Pseudomonadati</taxon>
        <taxon>Pseudomonadota</taxon>
        <taxon>Betaproteobacteria</taxon>
        <taxon>Burkholderiales</taxon>
        <taxon>Alcaligenaceae</taxon>
        <taxon>Pollutimonas</taxon>
    </lineage>
</organism>
<reference evidence="2 3" key="1">
    <citation type="submission" date="2016-11" db="EMBL/GenBank/DDBJ databases">
        <authorList>
            <person name="Jaros S."/>
            <person name="Januszkiewicz K."/>
            <person name="Wedrychowicz H."/>
        </authorList>
    </citation>
    <scope>NUCLEOTIDE SEQUENCE [LARGE SCALE GENOMIC DNA]</scope>
    <source>
        <strain evidence="2 3">CGMCC 1.10190</strain>
    </source>
</reference>
<name>A0A1M5X443_9BURK</name>
<dbReference type="CDD" id="cd05233">
    <property type="entry name" value="SDR_c"/>
    <property type="match status" value="1"/>
</dbReference>
<sequence>MHHENRVALVTGGGKGIGRAIVDRLAADGFTVVIGDLDIESAQQACAALQERGLSALAVVLDVAQEESIRGVFERLEADYGRCDVLVNNAGIAKIYPYLEYPKDHWDLVFRINVTAPFLCSQHAGRLMVQHKWGRIINVASISGFRASTGRAAYGTSKAAVLGLTRQMAIELAPHGITANGIAPGPVDTPLTRALHSDEARDGFNRAVPGKRYGTPDEIACVASFLASEGASYVNGHVIPVDGGFLAAGVLEK</sequence>
<dbReference type="InterPro" id="IPR002347">
    <property type="entry name" value="SDR_fam"/>
</dbReference>
<gene>
    <name evidence="2" type="ORF">SAMN04488135_106122</name>
</gene>
<dbReference type="PANTHER" id="PTHR42879">
    <property type="entry name" value="3-OXOACYL-(ACYL-CARRIER-PROTEIN) REDUCTASE"/>
    <property type="match status" value="1"/>
</dbReference>
<dbReference type="NCBIfam" id="NF005559">
    <property type="entry name" value="PRK07231.1"/>
    <property type="match status" value="1"/>
</dbReference>
<evidence type="ECO:0000313" key="3">
    <source>
        <dbReference type="Proteomes" id="UP000184226"/>
    </source>
</evidence>
<proteinExistence type="inferred from homology"/>
<comment type="similarity">
    <text evidence="1">Belongs to the short-chain dehydrogenases/reductases (SDR) family.</text>
</comment>
<dbReference type="EMBL" id="FQXE01000006">
    <property type="protein sequence ID" value="SHH94318.1"/>
    <property type="molecule type" value="Genomic_DNA"/>
</dbReference>